<organism evidence="1 2">
    <name type="scientific">Pseudopedobacter saltans</name>
    <dbReference type="NCBI Taxonomy" id="151895"/>
    <lineage>
        <taxon>Bacteria</taxon>
        <taxon>Pseudomonadati</taxon>
        <taxon>Bacteroidota</taxon>
        <taxon>Sphingobacteriia</taxon>
        <taxon>Sphingobacteriales</taxon>
        <taxon>Sphingobacteriaceae</taxon>
        <taxon>Pseudopedobacter</taxon>
    </lineage>
</organism>
<proteinExistence type="predicted"/>
<reference evidence="1 2" key="1">
    <citation type="submission" date="2017-11" db="EMBL/GenBank/DDBJ databases">
        <title>Infants hospitalized years apart are colonized by the same room-sourced microbial strains.</title>
        <authorList>
            <person name="Brooks B."/>
            <person name="Olm M.R."/>
            <person name="Firek B.A."/>
            <person name="Baker R."/>
            <person name="Thomas B.C."/>
            <person name="Morowitz M.J."/>
            <person name="Banfield J.F."/>
        </authorList>
    </citation>
    <scope>NUCLEOTIDE SEQUENCE [LARGE SCALE GENOMIC DNA]</scope>
    <source>
        <strain evidence="1">S2_009_000_R2_76</strain>
    </source>
</reference>
<name>A0A2W5ED42_9SPHI</name>
<gene>
    <name evidence="1" type="ORF">DI598_20250</name>
</gene>
<evidence type="ECO:0000313" key="1">
    <source>
        <dbReference type="EMBL" id="PZP39070.1"/>
    </source>
</evidence>
<dbReference type="EMBL" id="QFOI01000699">
    <property type="protein sequence ID" value="PZP39070.1"/>
    <property type="molecule type" value="Genomic_DNA"/>
</dbReference>
<dbReference type="Proteomes" id="UP000249645">
    <property type="component" value="Unassembled WGS sequence"/>
</dbReference>
<evidence type="ECO:0000313" key="2">
    <source>
        <dbReference type="Proteomes" id="UP000249645"/>
    </source>
</evidence>
<comment type="caution">
    <text evidence="1">The sequence shown here is derived from an EMBL/GenBank/DDBJ whole genome shotgun (WGS) entry which is preliminary data.</text>
</comment>
<accession>A0A2W5ED42</accession>
<sequence>MKGIFFIVFYFAISLNVIVKAQSLANSSSKLEGRLNKEKIFAETHRKTFNITSWAGANITELINKWGNFTKKNETPNGYTVYTYETRYSGNGGKYEPGYVVSDQFGNILHQESARDNRYSYDFTDFYDFYVHKNNIIIKVNIGTR</sequence>
<protein>
    <submittedName>
        <fullName evidence="1">Uncharacterized protein</fullName>
    </submittedName>
</protein>
<dbReference type="AlphaFoldDB" id="A0A2W5ED42"/>